<feature type="region of interest" description="Disordered" evidence="19">
    <location>
        <begin position="1335"/>
        <end position="1356"/>
    </location>
</feature>
<evidence type="ECO:0000256" key="19">
    <source>
        <dbReference type="SAM" id="MobiDB-lite"/>
    </source>
</evidence>
<keyword evidence="3" id="KW-0158">Chromosome</keyword>
<feature type="domain" description="SET" evidence="21">
    <location>
        <begin position="2271"/>
        <end position="2387"/>
    </location>
</feature>
<feature type="compositionally biased region" description="Low complexity" evidence="19">
    <location>
        <begin position="1092"/>
        <end position="1110"/>
    </location>
</feature>
<evidence type="ECO:0000256" key="12">
    <source>
        <dbReference type="ARBA" id="ARBA00022853"/>
    </source>
</evidence>
<keyword evidence="9" id="KW-0677">Repeat</keyword>
<feature type="region of interest" description="Disordered" evidence="19">
    <location>
        <begin position="1700"/>
        <end position="1800"/>
    </location>
</feature>
<feature type="compositionally biased region" description="Basic and acidic residues" evidence="19">
    <location>
        <begin position="678"/>
        <end position="694"/>
    </location>
</feature>
<dbReference type="InterPro" id="IPR019786">
    <property type="entry name" value="Zinc_finger_PHD-type_CS"/>
</dbReference>
<feature type="compositionally biased region" description="Polar residues" evidence="19">
    <location>
        <begin position="2948"/>
        <end position="2961"/>
    </location>
</feature>
<feature type="compositionally biased region" description="Low complexity" evidence="19">
    <location>
        <begin position="156"/>
        <end position="197"/>
    </location>
</feature>
<dbReference type="PROSITE" id="PS50868">
    <property type="entry name" value="POST_SET"/>
    <property type="match status" value="1"/>
</dbReference>
<dbReference type="PROSITE" id="PS51215">
    <property type="entry name" value="AWS"/>
    <property type="match status" value="1"/>
</dbReference>
<evidence type="ECO:0000313" key="25">
    <source>
        <dbReference type="EMBL" id="KAK3919372.1"/>
    </source>
</evidence>
<feature type="compositionally biased region" description="Polar residues" evidence="19">
    <location>
        <begin position="1448"/>
        <end position="1470"/>
    </location>
</feature>
<dbReference type="Pfam" id="PF01426">
    <property type="entry name" value="BAH"/>
    <property type="match status" value="1"/>
</dbReference>
<feature type="compositionally biased region" description="Acidic residues" evidence="19">
    <location>
        <begin position="105"/>
        <end position="127"/>
    </location>
</feature>
<feature type="region of interest" description="Disordered" evidence="19">
    <location>
        <begin position="56"/>
        <end position="403"/>
    </location>
</feature>
<dbReference type="FunFam" id="2.170.270.10:FF:000011">
    <property type="entry name" value="Histone-lysine N-methyltransferase"/>
    <property type="match status" value="1"/>
</dbReference>
<feature type="compositionally biased region" description="Low complexity" evidence="19">
    <location>
        <begin position="131"/>
        <end position="141"/>
    </location>
</feature>
<keyword evidence="26" id="KW-1185">Reference proteome</keyword>
<evidence type="ECO:0000256" key="10">
    <source>
        <dbReference type="ARBA" id="ARBA00022771"/>
    </source>
</evidence>
<feature type="compositionally biased region" description="Basic and acidic residues" evidence="19">
    <location>
        <begin position="991"/>
        <end position="1002"/>
    </location>
</feature>
<feature type="compositionally biased region" description="Basic and acidic residues" evidence="19">
    <location>
        <begin position="247"/>
        <end position="269"/>
    </location>
</feature>
<dbReference type="GO" id="GO:0005654">
    <property type="term" value="C:nucleoplasm"/>
    <property type="evidence" value="ECO:0007669"/>
    <property type="project" value="TreeGrafter"/>
</dbReference>
<feature type="compositionally biased region" description="Basic and acidic residues" evidence="19">
    <location>
        <begin position="1649"/>
        <end position="1676"/>
    </location>
</feature>
<feature type="compositionally biased region" description="Basic and acidic residues" evidence="19">
    <location>
        <begin position="461"/>
        <end position="473"/>
    </location>
</feature>
<evidence type="ECO:0000259" key="22">
    <source>
        <dbReference type="PROSITE" id="PS50868"/>
    </source>
</evidence>
<feature type="region of interest" description="Disordered" evidence="19">
    <location>
        <begin position="1910"/>
        <end position="2098"/>
    </location>
</feature>
<evidence type="ECO:0000256" key="6">
    <source>
        <dbReference type="ARBA" id="ARBA00022679"/>
    </source>
</evidence>
<evidence type="ECO:0000256" key="13">
    <source>
        <dbReference type="ARBA" id="ARBA00023015"/>
    </source>
</evidence>
<dbReference type="InterPro" id="IPR011011">
    <property type="entry name" value="Znf_FYVE_PHD"/>
</dbReference>
<evidence type="ECO:0000259" key="23">
    <source>
        <dbReference type="PROSITE" id="PS51038"/>
    </source>
</evidence>
<evidence type="ECO:0000256" key="1">
    <source>
        <dbReference type="ARBA" id="ARBA00004123"/>
    </source>
</evidence>
<dbReference type="CDD" id="cd19174">
    <property type="entry name" value="SET_ASH1L"/>
    <property type="match status" value="1"/>
</dbReference>
<feature type="compositionally biased region" description="Polar residues" evidence="19">
    <location>
        <begin position="706"/>
        <end position="725"/>
    </location>
</feature>
<keyword evidence="7" id="KW-0949">S-adenosyl-L-methionine</keyword>
<dbReference type="SMART" id="SM00297">
    <property type="entry name" value="BROMO"/>
    <property type="match status" value="1"/>
</dbReference>
<keyword evidence="5" id="KW-0489">Methyltransferase</keyword>
<dbReference type="InterPro" id="IPR046341">
    <property type="entry name" value="SET_dom_sf"/>
</dbReference>
<name>A0AAE1LIK0_9NEOP</name>
<feature type="region of interest" description="Disordered" evidence="19">
    <location>
        <begin position="869"/>
        <end position="937"/>
    </location>
</feature>
<dbReference type="EMBL" id="JAHWGI010000979">
    <property type="protein sequence ID" value="KAK3919372.1"/>
    <property type="molecule type" value="Genomic_DNA"/>
</dbReference>
<keyword evidence="16" id="KW-0804">Transcription</keyword>
<dbReference type="InterPro" id="IPR001487">
    <property type="entry name" value="Bromodomain"/>
</dbReference>
<dbReference type="GO" id="GO:0006355">
    <property type="term" value="P:regulation of DNA-templated transcription"/>
    <property type="evidence" value="ECO:0007669"/>
    <property type="project" value="InterPro"/>
</dbReference>
<feature type="compositionally biased region" description="Polar residues" evidence="19">
    <location>
        <begin position="384"/>
        <end position="400"/>
    </location>
</feature>
<dbReference type="InterPro" id="IPR036427">
    <property type="entry name" value="Bromodomain-like_sf"/>
</dbReference>
<evidence type="ECO:0000256" key="7">
    <source>
        <dbReference type="ARBA" id="ARBA00022691"/>
    </source>
</evidence>
<dbReference type="SMART" id="SM00508">
    <property type="entry name" value="PostSET"/>
    <property type="match status" value="1"/>
</dbReference>
<evidence type="ECO:0000256" key="16">
    <source>
        <dbReference type="ARBA" id="ARBA00023163"/>
    </source>
</evidence>
<dbReference type="GO" id="GO:0008270">
    <property type="term" value="F:zinc ion binding"/>
    <property type="evidence" value="ECO:0007669"/>
    <property type="project" value="UniProtKB-KW"/>
</dbReference>
<feature type="region of interest" description="Disordered" evidence="19">
    <location>
        <begin position="784"/>
        <end position="847"/>
    </location>
</feature>
<feature type="compositionally biased region" description="Polar residues" evidence="19">
    <location>
        <begin position="1608"/>
        <end position="1632"/>
    </location>
</feature>
<feature type="compositionally biased region" description="Basic residues" evidence="19">
    <location>
        <begin position="830"/>
        <end position="844"/>
    </location>
</feature>
<evidence type="ECO:0000256" key="14">
    <source>
        <dbReference type="ARBA" id="ARBA00023117"/>
    </source>
</evidence>
<comment type="subcellular location">
    <subcellularLocation>
        <location evidence="2">Chromosome</location>
    </subcellularLocation>
    <subcellularLocation>
        <location evidence="1">Nucleus</location>
    </subcellularLocation>
</comment>
<evidence type="ECO:0000256" key="17">
    <source>
        <dbReference type="ARBA" id="ARBA00023242"/>
    </source>
</evidence>
<feature type="domain" description="BAH" evidence="23">
    <location>
        <begin position="2765"/>
        <end position="2902"/>
    </location>
</feature>
<dbReference type="PROSITE" id="PS50014">
    <property type="entry name" value="BROMODOMAIN_2"/>
    <property type="match status" value="1"/>
</dbReference>
<keyword evidence="14 18" id="KW-0103">Bromodomain</keyword>
<feature type="compositionally biased region" description="Low complexity" evidence="19">
    <location>
        <begin position="2422"/>
        <end position="2431"/>
    </location>
</feature>
<feature type="compositionally biased region" description="Polar residues" evidence="19">
    <location>
        <begin position="328"/>
        <end position="342"/>
    </location>
</feature>
<reference evidence="25" key="2">
    <citation type="journal article" date="2023" name="BMC Genomics">
        <title>Pest status, molecular evolution, and epigenetic factors derived from the genome assembly of Frankliniella fusca, a thysanopteran phytovirus vector.</title>
        <authorList>
            <person name="Catto M.A."/>
            <person name="Labadie P.E."/>
            <person name="Jacobson A.L."/>
            <person name="Kennedy G.G."/>
            <person name="Srinivasan R."/>
            <person name="Hunt B.G."/>
        </authorList>
    </citation>
    <scope>NUCLEOTIDE SEQUENCE</scope>
    <source>
        <strain evidence="25">PL_HMW_Pooled</strain>
    </source>
</reference>
<comment type="caution">
    <text evidence="25">The sequence shown here is derived from an EMBL/GenBank/DDBJ whole genome shotgun (WGS) entry which is preliminary data.</text>
</comment>
<feature type="compositionally biased region" description="Basic residues" evidence="19">
    <location>
        <begin position="906"/>
        <end position="934"/>
    </location>
</feature>
<evidence type="ECO:0000256" key="3">
    <source>
        <dbReference type="ARBA" id="ARBA00022454"/>
    </source>
</evidence>
<dbReference type="InterPro" id="IPR001965">
    <property type="entry name" value="Znf_PHD"/>
</dbReference>
<feature type="region of interest" description="Disordered" evidence="19">
    <location>
        <begin position="1254"/>
        <end position="1309"/>
    </location>
</feature>
<evidence type="ECO:0000256" key="11">
    <source>
        <dbReference type="ARBA" id="ARBA00022833"/>
    </source>
</evidence>
<feature type="domain" description="Bromo" evidence="20">
    <location>
        <begin position="2574"/>
        <end position="2644"/>
    </location>
</feature>
<dbReference type="PROSITE" id="PS01359">
    <property type="entry name" value="ZF_PHD_1"/>
    <property type="match status" value="1"/>
</dbReference>
<feature type="compositionally biased region" description="Polar residues" evidence="19">
    <location>
        <begin position="869"/>
        <end position="891"/>
    </location>
</feature>
<dbReference type="CDD" id="cd15548">
    <property type="entry name" value="PHD_ASH1L"/>
    <property type="match status" value="1"/>
</dbReference>
<keyword evidence="17" id="KW-0539">Nucleus</keyword>
<feature type="compositionally biased region" description="Basic and acidic residues" evidence="19">
    <location>
        <begin position="296"/>
        <end position="313"/>
    </location>
</feature>
<keyword evidence="6" id="KW-0808">Transferase</keyword>
<dbReference type="InterPro" id="IPR001025">
    <property type="entry name" value="BAH_dom"/>
</dbReference>
<evidence type="ECO:0000256" key="4">
    <source>
        <dbReference type="ARBA" id="ARBA00022553"/>
    </source>
</evidence>
<dbReference type="Pfam" id="PF00856">
    <property type="entry name" value="SET"/>
    <property type="match status" value="1"/>
</dbReference>
<dbReference type="InterPro" id="IPR013083">
    <property type="entry name" value="Znf_RING/FYVE/PHD"/>
</dbReference>
<evidence type="ECO:0000256" key="18">
    <source>
        <dbReference type="PROSITE-ProRule" id="PRU00035"/>
    </source>
</evidence>
<dbReference type="PANTHER" id="PTHR46147:SF3">
    <property type="entry name" value="HISTONE-LYSINE N-METHYLTRANSFERASE ASH1"/>
    <property type="match status" value="1"/>
</dbReference>
<organism evidence="25 26">
    <name type="scientific">Frankliniella fusca</name>
    <dbReference type="NCBI Taxonomy" id="407009"/>
    <lineage>
        <taxon>Eukaryota</taxon>
        <taxon>Metazoa</taxon>
        <taxon>Ecdysozoa</taxon>
        <taxon>Arthropoda</taxon>
        <taxon>Hexapoda</taxon>
        <taxon>Insecta</taxon>
        <taxon>Pterygota</taxon>
        <taxon>Neoptera</taxon>
        <taxon>Paraneoptera</taxon>
        <taxon>Thysanoptera</taxon>
        <taxon>Terebrantia</taxon>
        <taxon>Thripoidea</taxon>
        <taxon>Thripidae</taxon>
        <taxon>Frankliniella</taxon>
    </lineage>
</organism>
<keyword evidence="8" id="KW-0479">Metal-binding</keyword>
<dbReference type="GO" id="GO:0005694">
    <property type="term" value="C:chromosome"/>
    <property type="evidence" value="ECO:0007669"/>
    <property type="project" value="UniProtKB-SubCell"/>
</dbReference>
<feature type="compositionally biased region" description="Basic and acidic residues" evidence="19">
    <location>
        <begin position="206"/>
        <end position="215"/>
    </location>
</feature>
<dbReference type="Proteomes" id="UP001219518">
    <property type="component" value="Unassembled WGS sequence"/>
</dbReference>
<keyword evidence="13" id="KW-0805">Transcription regulation</keyword>
<dbReference type="PROSITE" id="PS51038">
    <property type="entry name" value="BAH"/>
    <property type="match status" value="1"/>
</dbReference>
<feature type="compositionally biased region" description="Low complexity" evidence="19">
    <location>
        <begin position="1072"/>
        <end position="1083"/>
    </location>
</feature>
<evidence type="ECO:0000256" key="2">
    <source>
        <dbReference type="ARBA" id="ARBA00004286"/>
    </source>
</evidence>
<feature type="domain" description="Post-SET" evidence="22">
    <location>
        <begin position="2395"/>
        <end position="2411"/>
    </location>
</feature>
<dbReference type="Pfam" id="PF20826">
    <property type="entry name" value="PHD_5"/>
    <property type="match status" value="1"/>
</dbReference>
<dbReference type="SMART" id="SM00570">
    <property type="entry name" value="AWS"/>
    <property type="match status" value="1"/>
</dbReference>
<evidence type="ECO:0000256" key="9">
    <source>
        <dbReference type="ARBA" id="ARBA00022737"/>
    </source>
</evidence>
<evidence type="ECO:0000256" key="5">
    <source>
        <dbReference type="ARBA" id="ARBA00022603"/>
    </source>
</evidence>
<dbReference type="GO" id="GO:0042800">
    <property type="term" value="F:histone H3K4 methyltransferase activity"/>
    <property type="evidence" value="ECO:0007669"/>
    <property type="project" value="TreeGrafter"/>
</dbReference>
<feature type="compositionally biased region" description="Basic residues" evidence="19">
    <location>
        <begin position="2441"/>
        <end position="2450"/>
    </location>
</feature>
<feature type="compositionally biased region" description="Low complexity" evidence="19">
    <location>
        <begin position="544"/>
        <end position="557"/>
    </location>
</feature>
<protein>
    <submittedName>
        <fullName evidence="25">Histone-lysine N-methyltransferase ASH1L</fullName>
    </submittedName>
</protein>
<feature type="compositionally biased region" description="Acidic residues" evidence="19">
    <location>
        <begin position="1937"/>
        <end position="1948"/>
    </location>
</feature>
<dbReference type="SUPFAM" id="SSF82199">
    <property type="entry name" value="SET domain"/>
    <property type="match status" value="1"/>
</dbReference>
<dbReference type="SMART" id="SM00439">
    <property type="entry name" value="BAH"/>
    <property type="match status" value="1"/>
</dbReference>
<keyword evidence="4" id="KW-0597">Phosphoprotein</keyword>
<feature type="compositionally biased region" description="Polar residues" evidence="19">
    <location>
        <begin position="1278"/>
        <end position="1299"/>
    </location>
</feature>
<dbReference type="GO" id="GO:0003682">
    <property type="term" value="F:chromatin binding"/>
    <property type="evidence" value="ECO:0007669"/>
    <property type="project" value="InterPro"/>
</dbReference>
<feature type="region of interest" description="Disordered" evidence="19">
    <location>
        <begin position="2941"/>
        <end position="2965"/>
    </location>
</feature>
<feature type="domain" description="AWS" evidence="24">
    <location>
        <begin position="2218"/>
        <end position="2268"/>
    </location>
</feature>
<feature type="compositionally biased region" description="Polar residues" evidence="19">
    <location>
        <begin position="1927"/>
        <end position="1936"/>
    </location>
</feature>
<evidence type="ECO:0000259" key="20">
    <source>
        <dbReference type="PROSITE" id="PS50014"/>
    </source>
</evidence>
<evidence type="ECO:0000259" key="24">
    <source>
        <dbReference type="PROSITE" id="PS51215"/>
    </source>
</evidence>
<evidence type="ECO:0000259" key="21">
    <source>
        <dbReference type="PROSITE" id="PS50280"/>
    </source>
</evidence>
<feature type="compositionally biased region" description="Polar residues" evidence="19">
    <location>
        <begin position="474"/>
        <end position="492"/>
    </location>
</feature>
<evidence type="ECO:0000256" key="8">
    <source>
        <dbReference type="ARBA" id="ARBA00022723"/>
    </source>
</evidence>
<dbReference type="Gene3D" id="2.170.270.10">
    <property type="entry name" value="SET domain"/>
    <property type="match status" value="1"/>
</dbReference>
<dbReference type="GO" id="GO:0032259">
    <property type="term" value="P:methylation"/>
    <property type="evidence" value="ECO:0007669"/>
    <property type="project" value="UniProtKB-KW"/>
</dbReference>
<feature type="region of interest" description="Disordered" evidence="19">
    <location>
        <begin position="1594"/>
        <end position="1676"/>
    </location>
</feature>
<dbReference type="SMART" id="SM00317">
    <property type="entry name" value="SET"/>
    <property type="match status" value="1"/>
</dbReference>
<feature type="compositionally biased region" description="Basic and acidic residues" evidence="19">
    <location>
        <begin position="2009"/>
        <end position="2022"/>
    </location>
</feature>
<dbReference type="InterPro" id="IPR006560">
    <property type="entry name" value="AWS_dom"/>
</dbReference>
<dbReference type="Gene3D" id="1.20.920.10">
    <property type="entry name" value="Bromodomain-like"/>
    <property type="match status" value="1"/>
</dbReference>
<dbReference type="SUPFAM" id="SSF57903">
    <property type="entry name" value="FYVE/PHD zinc finger"/>
    <property type="match status" value="1"/>
</dbReference>
<evidence type="ECO:0000313" key="26">
    <source>
        <dbReference type="Proteomes" id="UP001219518"/>
    </source>
</evidence>
<dbReference type="Gene3D" id="2.30.30.490">
    <property type="match status" value="1"/>
</dbReference>
<dbReference type="CDD" id="cd04717">
    <property type="entry name" value="BAH_polybromo"/>
    <property type="match status" value="1"/>
</dbReference>
<dbReference type="InterPro" id="IPR043319">
    <property type="entry name" value="PHD_ASH1L"/>
</dbReference>
<proteinExistence type="predicted"/>
<dbReference type="FunFam" id="3.30.40.10:FF:000113">
    <property type="entry name" value="Histone-lysine N-methyltransferase"/>
    <property type="match status" value="1"/>
</dbReference>
<keyword evidence="12" id="KW-0156">Chromatin regulator</keyword>
<evidence type="ECO:0000256" key="15">
    <source>
        <dbReference type="ARBA" id="ARBA00023159"/>
    </source>
</evidence>
<feature type="region of interest" description="Disordered" evidence="19">
    <location>
        <begin position="2417"/>
        <end position="2467"/>
    </location>
</feature>
<feature type="compositionally biased region" description="Basic residues" evidence="19">
    <location>
        <begin position="1716"/>
        <end position="1736"/>
    </location>
</feature>
<dbReference type="Pfam" id="PF17907">
    <property type="entry name" value="AWS"/>
    <property type="match status" value="1"/>
</dbReference>
<dbReference type="InterPro" id="IPR043151">
    <property type="entry name" value="BAH_sf"/>
</dbReference>
<feature type="compositionally biased region" description="Basic and acidic residues" evidence="19">
    <location>
        <begin position="229"/>
        <end position="240"/>
    </location>
</feature>
<dbReference type="InterPro" id="IPR001214">
    <property type="entry name" value="SET_dom"/>
</dbReference>
<feature type="region of interest" description="Disordered" evidence="19">
    <location>
        <begin position="985"/>
        <end position="1052"/>
    </location>
</feature>
<dbReference type="PROSITE" id="PS50280">
    <property type="entry name" value="SET"/>
    <property type="match status" value="1"/>
</dbReference>
<feature type="region of interest" description="Disordered" evidence="19">
    <location>
        <begin position="1427"/>
        <end position="1470"/>
    </location>
</feature>
<feature type="region of interest" description="Disordered" evidence="19">
    <location>
        <begin position="1064"/>
        <end position="1120"/>
    </location>
</feature>
<accession>A0AAE1LIK0</accession>
<reference evidence="25" key="1">
    <citation type="submission" date="2021-07" db="EMBL/GenBank/DDBJ databases">
        <authorList>
            <person name="Catto M.A."/>
            <person name="Jacobson A."/>
            <person name="Kennedy G."/>
            <person name="Labadie P."/>
            <person name="Hunt B.G."/>
            <person name="Srinivasan R."/>
        </authorList>
    </citation>
    <scope>NUCLEOTIDE SEQUENCE</scope>
    <source>
        <strain evidence="25">PL_HMW_Pooled</strain>
        <tissue evidence="25">Head</tissue>
    </source>
</reference>
<dbReference type="SUPFAM" id="SSF47370">
    <property type="entry name" value="Bromodomain"/>
    <property type="match status" value="1"/>
</dbReference>
<feature type="compositionally biased region" description="Polar residues" evidence="19">
    <location>
        <begin position="1978"/>
        <end position="1989"/>
    </location>
</feature>
<dbReference type="Gene3D" id="3.30.40.10">
    <property type="entry name" value="Zinc/RING finger domain, C3HC4 (zinc finger)"/>
    <property type="match status" value="1"/>
</dbReference>
<feature type="region of interest" description="Disordered" evidence="19">
    <location>
        <begin position="415"/>
        <end position="770"/>
    </location>
</feature>
<dbReference type="InterPro" id="IPR000637">
    <property type="entry name" value="HMGI/Y_DNA-bd_CS"/>
</dbReference>
<dbReference type="SMART" id="SM00249">
    <property type="entry name" value="PHD"/>
    <property type="match status" value="1"/>
</dbReference>
<feature type="compositionally biased region" description="Low complexity" evidence="19">
    <location>
        <begin position="1264"/>
        <end position="1277"/>
    </location>
</feature>
<dbReference type="InterPro" id="IPR003616">
    <property type="entry name" value="Post-SET_dom"/>
</dbReference>
<keyword evidence="10" id="KW-0863">Zinc-finger</keyword>
<gene>
    <name evidence="25" type="ORF">KUF71_008499</name>
</gene>
<keyword evidence="15" id="KW-0010">Activator</keyword>
<feature type="compositionally biased region" description="Low complexity" evidence="19">
    <location>
        <begin position="1300"/>
        <end position="1309"/>
    </location>
</feature>
<dbReference type="Pfam" id="PF00439">
    <property type="entry name" value="Bromodomain"/>
    <property type="match status" value="1"/>
</dbReference>
<feature type="compositionally biased region" description="Polar residues" evidence="19">
    <location>
        <begin position="590"/>
        <end position="603"/>
    </location>
</feature>
<feature type="compositionally biased region" description="Polar residues" evidence="19">
    <location>
        <begin position="1111"/>
        <end position="1120"/>
    </location>
</feature>
<feature type="compositionally biased region" description="Low complexity" evidence="19">
    <location>
        <begin position="739"/>
        <end position="761"/>
    </location>
</feature>
<dbReference type="PROSITE" id="PS00354">
    <property type="entry name" value="HMGI_Y"/>
    <property type="match status" value="1"/>
</dbReference>
<feature type="compositionally biased region" description="Low complexity" evidence="19">
    <location>
        <begin position="343"/>
        <end position="363"/>
    </location>
</feature>
<feature type="compositionally biased region" description="Low complexity" evidence="19">
    <location>
        <begin position="1746"/>
        <end position="1758"/>
    </location>
</feature>
<sequence>MELYSMPQLDKSLPYSDIHYVERSNLPNTSIPVDVKKFSPVTGDILTSSAWSAVIHRPAEDSEPEDLPSTVDMDAIKGSPSTSLPTSGALAWSGSDRGQGGGGENDSESGEDDEDDDEDDEDDDDDEKGSSSDNDSSSPNSDADDADSESGTAQGSASDSDSESSSKNSYDSDSDSASSDSSCSSRSSDSSPSSRSSSPKEFSGNLEKRSAEQEQQKLGAGIKTKVVPHKTEKIEEKIETSHLGLTLKDKEKADLGKGLSKKEEDRPCKNESFSPHFKEERDDSSWTENVKPHTKVKVEEDERMREKLVKDLPVKSSPLRSVRRKDSSTSINRISNQSSVEEVSSTLLGGSTSSSSSSSVASHSSKDLTSTASKKSDRKVSIPILSSTTQTSAVIDSSSDLELPNQVVGDAIKRIHLESKSKSGPCTAGLVEDMHGSDNSSDDGVKRQAHYSSNLLQKFVDSTERISEKRRLEQTCSTGPKNSMKSGTSYSQKEAMRRKHGHPGKFTPNSSVSNAARGGPSDLEVYCSVSNVSPDSGIYCVNGSPSPWHQSSPAHSPQHPPHLKSLPSPPHGKISQDHRRKHASPLKVVPTSSTKSTKNVLSHTEQKDSRVPPILSIDDSEGESSLSPMLSAPARRGRGRPKKAPPVLEPCLPYGVKSSSKQSHALDRNHMKSRKQLSRMESESSDQSVERCDKILSYSTHRSREVQVTSQGVQCDQSEFPQIGQSDVKKKKKNQPSQSLVKTNKVKSSSTITKSTSCSSQQKDKSHRKLDTFQTVCDRVKKSVENNILGPGPVIQSKSSSKTSSKDGSPLKRLSSSKRDNPLSDNQLSSKRKLQNSEKKRKGIGRGEAARLAAAAAALLSSTSSLCKTDSSNLTSHVPPSSSAVRTSKPQRPSEKVVSVPCGLKPVHHKIKKHHRRKEHKRHSSRSERRKHSNHSSFVDPSFLLELEKLITEFQRCCCIARIQQPSRLLDGNRLPSIFRLKRIGKKRKGSERSRNSDRDSGPEAENIPAVTPAARDTRDKGSSGGKRRPKKSTVETPKGQRPEANNEQRLPLKKRHYHMSAAPNQQSGLTSSPELSLDISSSADDKRSNNDDSPTSSISSKTSMMSVTSQGSRGNLSLSTANLPVKITTSSSISTGSPSEVNPCSSKAISSSDCNLMSSICSVKGNVSSGVSSSSKETIVMPATSSSPLPSDEASLLRKADSSVSFASVSGKSDHLATDIPVPNLESSYTSTMSSGTCSNRCCSNTSTCNRNSPEESSLASHSKSPVPSGVSTVPSKQLQLSTELSKTNSTSSLKVTASKTGSTTVTPITGTATVKSLADSSLLLKTTSGLVSDHSESTIRTSTQGFSSLPSVPSSKNSALFSVLSSSFEGEPIASQKGNTLGSIPDSKLHRNSYDEAIEACISKYSSEVASGNVAPRAVITTPKKRHRMEMQGKSGGSKGKELESNVHSTTGLTSGTQTFKRSNSRTVPATQVSTPLVIVSESSQPFVQTKLTASLPAPQVLSPGGSKLPDSGIFEPTSSSENYVVDVSLPATPVKSAIAGLSKLKGTSSSSCFKGVVSPLVGVESSNEHASSPDSYALTCHNLRQKKNILGQTSEAEVSDHTPENTKLGSSLAPSLSQTEVTSCLSSASKVEPEQKVKVKPKPKPKQVDNSEKNLSSDEKIGPQTGEEKVDHGKYIELKELRIHAEKLSETDMILPKDKDKIIKQHKSGNSAPKRRRKCNRTGFPVKRKRKKKDSSEVEKANSIDNSIEGSSSSNQEMLIPSGDKIPKDTNATVLMPRQEDLFGQKGSQDTGPKLDDVSVPIKEEVCERINNVNVEKKKDSQAMVLKAEDCSSNTKDIKVEAKFHESSPTSDVKGNKSGDELTLVPYIDRIPNKEKYMFSGLTKRLDPKQNKVRKPSKAVLRAMRAKFSENIPLPDAPGGSMGGSRQPSSWSTDESDESVDDPYEFMEAGESHEPLPEDEALMSMETLEERAESENSVVLSKTETSLPPRKLKREMKRTPLVSTEEPVKLKCLKSDKEGSTIGKKLRGSSSESRTRNKRKNDSDDLPLSVELRNARRKKRLRTVQRMEADSLETDCDESIHGEPEAPPSGGVADVLSEDETTKNFAKDAKQPRWRKKYLPAGLFSDYFKLDEPRSATDGKKSLQYKPEDHPHGILPAPYHCGKWLRQRRVNFQLPYDLWWLHTHNKLPGRDIVPSWNYKKIRTNVYNNVRPSYMHEPQSCNCKAPEGGGKGCGDDCINRLVYTECAPALCPLRDVCSNQRIQRHEWAPGLERFMTKEKGWGVRAKQPIKSGDFILEYVGEVVSDREFKERMATIYTQDTHHYCLHLDGGLVIDGHRMGGDGRFVNHSCEPNCEMQKWSVNGLFRMALFALRDIEANEELGYDYNFSLFNAAEGQPCKCGSSQCRGVIGGKSQRVNVLPSSQNGSSSKVSVEDLSEKKGSRKNKRKTSRKNDKEQAAENLRQRKRMEAQRLSQLLTLNIRQMSNQQRSFVIEHHCFLLRNLEKVRRLKEKLKQAAQRPEGFTRPAPSNVKQSDVFLTQLNALSIPRNVRTRRLAQAEDNPELARNARLAYENGEALSNPFMTLPNKRKLPLYYVRIREPIDFSSVELNINSGLYSNLAAFDQDINKILNNNLRFYGRTTNLGIASVRLKKVYLDAKKEKYPQLVDVLGETVAASFVAEKNPAEEEDVIRCICGLYRDEGMMIQCERCLVWQHCDCVRPDSTLGRYLCEICEPRTVDLEITMDPQPSHSPEGQTEFVTLLRSDLQIRQGDTVYVLRDVTEGEGDSQAKVTYKTIKDPKYGDMDIFRIERLWKDEKGERFAFGHHYLRPHETYHEPTRKFYPNEVMRVPLYEIISLDLIWARCWVLDPMTYCKGRPIEAVEEHVYICEYRVDKTARLFYKISKSQSRANLCLKSYAFETFETRLKPVRTYTPHGPVPPLKPRVRCNQDDASSTKSMPQSSVAEEEEVPLARVRDSAVAEKACSFCFQ</sequence>
<keyword evidence="11" id="KW-0862">Zinc</keyword>
<dbReference type="PANTHER" id="PTHR46147">
    <property type="entry name" value="HISTONE-LYSINE N-METHYLTRANSFERASE ASH1"/>
    <property type="match status" value="1"/>
</dbReference>